<dbReference type="InterPro" id="IPR003961">
    <property type="entry name" value="FN3_dom"/>
</dbReference>
<dbReference type="AlphaFoldDB" id="A0A0G0W4V6"/>
<dbReference type="SMART" id="SM00060">
    <property type="entry name" value="FN3"/>
    <property type="match status" value="1"/>
</dbReference>
<dbReference type="Pfam" id="PF13620">
    <property type="entry name" value="CarboxypepD_reg"/>
    <property type="match status" value="1"/>
</dbReference>
<feature type="signal peptide" evidence="2">
    <location>
        <begin position="1"/>
        <end position="28"/>
    </location>
</feature>
<protein>
    <recommendedName>
        <fullName evidence="3">Fibronectin type-III domain-containing protein</fullName>
    </recommendedName>
</protein>
<dbReference type="PROSITE" id="PS50853">
    <property type="entry name" value="FN3"/>
    <property type="match status" value="1"/>
</dbReference>
<keyword evidence="2" id="KW-0732">Signal</keyword>
<dbReference type="InterPro" id="IPR036116">
    <property type="entry name" value="FN3_sf"/>
</dbReference>
<feature type="chain" id="PRO_5002535007" description="Fibronectin type-III domain-containing protein" evidence="2">
    <location>
        <begin position="29"/>
        <end position="308"/>
    </location>
</feature>
<reference evidence="4 5" key="1">
    <citation type="journal article" date="2015" name="Nature">
        <title>rRNA introns, odd ribosomes, and small enigmatic genomes across a large radiation of phyla.</title>
        <authorList>
            <person name="Brown C.T."/>
            <person name="Hug L.A."/>
            <person name="Thomas B.C."/>
            <person name="Sharon I."/>
            <person name="Castelle C.J."/>
            <person name="Singh A."/>
            <person name="Wilkins M.J."/>
            <person name="Williams K.H."/>
            <person name="Banfield J.F."/>
        </authorList>
    </citation>
    <scope>NUCLEOTIDE SEQUENCE [LARGE SCALE GENOMIC DNA]</scope>
</reference>
<keyword evidence="1" id="KW-0472">Membrane</keyword>
<dbReference type="Pfam" id="PF00041">
    <property type="entry name" value="fn3"/>
    <property type="match status" value="1"/>
</dbReference>
<proteinExistence type="predicted"/>
<keyword evidence="1" id="KW-1133">Transmembrane helix</keyword>
<feature type="domain" description="Fibronectin type-III" evidence="3">
    <location>
        <begin position="56"/>
        <end position="151"/>
    </location>
</feature>
<name>A0A0G0W4V6_UNCKA</name>
<dbReference type="Proteomes" id="UP000034544">
    <property type="component" value="Unassembled WGS sequence"/>
</dbReference>
<evidence type="ECO:0000313" key="4">
    <source>
        <dbReference type="EMBL" id="KKS07052.1"/>
    </source>
</evidence>
<dbReference type="InterPro" id="IPR013783">
    <property type="entry name" value="Ig-like_fold"/>
</dbReference>
<dbReference type="SUPFAM" id="SSF49265">
    <property type="entry name" value="Fibronectin type III"/>
    <property type="match status" value="1"/>
</dbReference>
<dbReference type="SUPFAM" id="SSF49452">
    <property type="entry name" value="Starch-binding domain-like"/>
    <property type="match status" value="1"/>
</dbReference>
<evidence type="ECO:0000256" key="1">
    <source>
        <dbReference type="SAM" id="Phobius"/>
    </source>
</evidence>
<dbReference type="Gene3D" id="2.60.40.10">
    <property type="entry name" value="Immunoglobulins"/>
    <property type="match status" value="2"/>
</dbReference>
<comment type="caution">
    <text evidence="4">The sequence shown here is derived from an EMBL/GenBank/DDBJ whole genome shotgun (WGS) entry which is preliminary data.</text>
</comment>
<dbReference type="EMBL" id="LCBF01000014">
    <property type="protein sequence ID" value="KKS07052.1"/>
    <property type="molecule type" value="Genomic_DNA"/>
</dbReference>
<evidence type="ECO:0000313" key="5">
    <source>
        <dbReference type="Proteomes" id="UP000034544"/>
    </source>
</evidence>
<keyword evidence="1" id="KW-0812">Transmembrane</keyword>
<accession>A0A0G0W4V6</accession>
<dbReference type="InterPro" id="IPR013784">
    <property type="entry name" value="Carb-bd-like_fold"/>
</dbReference>
<dbReference type="CDD" id="cd00063">
    <property type="entry name" value="FN3"/>
    <property type="match status" value="1"/>
</dbReference>
<feature type="transmembrane region" description="Helical" evidence="1">
    <location>
        <begin position="280"/>
        <end position="298"/>
    </location>
</feature>
<dbReference type="GO" id="GO:0030246">
    <property type="term" value="F:carbohydrate binding"/>
    <property type="evidence" value="ECO:0007669"/>
    <property type="project" value="InterPro"/>
</dbReference>
<gene>
    <name evidence="4" type="ORF">UU59_C0014G0012</name>
</gene>
<evidence type="ECO:0000256" key="2">
    <source>
        <dbReference type="SAM" id="SignalP"/>
    </source>
</evidence>
<evidence type="ECO:0000259" key="3">
    <source>
        <dbReference type="PROSITE" id="PS50853"/>
    </source>
</evidence>
<sequence length="308" mass="33231">MQLEFKQHPAALLFSLVFLMVTTSNVFASTYGEDKYGAEIYSRGEEEDAGCTRDHPTGDIRVISISSGDTHLKIVFEGVEGKYNEFETRWGINESLLKEESKSEVFGNRSTRSYVIEDLNPSTFYFVKVRALNGCAKGEWSAAVRGRTLDRAAAGNVKTTEIVDYTSIAATPGESSGSEEISSAPAQVLTHTLNVKVVNAAGNPVPGVSVVITALGVSAVTDYQGLVTFEKIETGWYEITTEALGIKGTQSVNVDGEGSSVIAVTIKVGSSVEKSPEKPSLVWLVGLLPLSIIVYALVRKLFAKKVLY</sequence>
<organism evidence="4 5">
    <name type="scientific">candidate division WWE3 bacterium GW2011_GWE1_41_27</name>
    <dbReference type="NCBI Taxonomy" id="1619131"/>
    <lineage>
        <taxon>Bacteria</taxon>
        <taxon>Katanobacteria</taxon>
    </lineage>
</organism>